<name>A0A371DFX6_9APHY</name>
<feature type="compositionally biased region" description="Low complexity" evidence="2">
    <location>
        <begin position="23"/>
        <end position="35"/>
    </location>
</feature>
<feature type="region of interest" description="Disordered" evidence="2">
    <location>
        <begin position="1"/>
        <end position="88"/>
    </location>
</feature>
<evidence type="ECO:0000256" key="1">
    <source>
        <dbReference type="SAM" id="Coils"/>
    </source>
</evidence>
<feature type="compositionally biased region" description="Polar residues" evidence="2">
    <location>
        <begin position="42"/>
        <end position="55"/>
    </location>
</feature>
<evidence type="ECO:0000313" key="3">
    <source>
        <dbReference type="EMBL" id="RDX51427.1"/>
    </source>
</evidence>
<evidence type="ECO:0000313" key="4">
    <source>
        <dbReference type="Proteomes" id="UP000256964"/>
    </source>
</evidence>
<organism evidence="3 4">
    <name type="scientific">Lentinus brumalis</name>
    <dbReference type="NCBI Taxonomy" id="2498619"/>
    <lineage>
        <taxon>Eukaryota</taxon>
        <taxon>Fungi</taxon>
        <taxon>Dikarya</taxon>
        <taxon>Basidiomycota</taxon>
        <taxon>Agaricomycotina</taxon>
        <taxon>Agaricomycetes</taxon>
        <taxon>Polyporales</taxon>
        <taxon>Polyporaceae</taxon>
        <taxon>Lentinus</taxon>
    </lineage>
</organism>
<dbReference type="OrthoDB" id="2122982at2759"/>
<dbReference type="PROSITE" id="PS00018">
    <property type="entry name" value="EF_HAND_1"/>
    <property type="match status" value="1"/>
</dbReference>
<dbReference type="STRING" id="139420.A0A371DFX6"/>
<reference evidence="3 4" key="1">
    <citation type="journal article" date="2018" name="Biotechnol. Biofuels">
        <title>Integrative visual omics of the white-rot fungus Polyporus brumalis exposes the biotechnological potential of its oxidative enzymes for delignifying raw plant biomass.</title>
        <authorList>
            <person name="Miyauchi S."/>
            <person name="Rancon A."/>
            <person name="Drula E."/>
            <person name="Hage H."/>
            <person name="Chaduli D."/>
            <person name="Favel A."/>
            <person name="Grisel S."/>
            <person name="Henrissat B."/>
            <person name="Herpoel-Gimbert I."/>
            <person name="Ruiz-Duenas F.J."/>
            <person name="Chevret D."/>
            <person name="Hainaut M."/>
            <person name="Lin J."/>
            <person name="Wang M."/>
            <person name="Pangilinan J."/>
            <person name="Lipzen A."/>
            <person name="Lesage-Meessen L."/>
            <person name="Navarro D."/>
            <person name="Riley R."/>
            <person name="Grigoriev I.V."/>
            <person name="Zhou S."/>
            <person name="Raouche S."/>
            <person name="Rosso M.N."/>
        </authorList>
    </citation>
    <scope>NUCLEOTIDE SEQUENCE [LARGE SCALE GENOMIC DNA]</scope>
    <source>
        <strain evidence="3 4">BRFM 1820</strain>
    </source>
</reference>
<protein>
    <submittedName>
        <fullName evidence="3">Uncharacterized protein</fullName>
    </submittedName>
</protein>
<gene>
    <name evidence="3" type="ORF">OH76DRAFT_1378623</name>
</gene>
<dbReference type="InterPro" id="IPR018247">
    <property type="entry name" value="EF_Hand_1_Ca_BS"/>
</dbReference>
<evidence type="ECO:0000256" key="2">
    <source>
        <dbReference type="SAM" id="MobiDB-lite"/>
    </source>
</evidence>
<dbReference type="Proteomes" id="UP000256964">
    <property type="component" value="Unassembled WGS sequence"/>
</dbReference>
<proteinExistence type="predicted"/>
<feature type="compositionally biased region" description="Low complexity" evidence="2">
    <location>
        <begin position="78"/>
        <end position="88"/>
    </location>
</feature>
<sequence length="1531" mass="172518">MSLTNLARRLRNKARSKADSADDSATNSSRSSLSRGGFEPPATSNGTTRGPTSVQMPEPIPARHPPARLSIPVPGPATPATVSPSTPRPHAMDGALAELTTMPVRLSAGPALRSVDRALDSLGNKAENYAPHTNIAMSVINNATQAATTIEQSEIGKKIERSIQRFADDVPWLMKGLDELARIHPVVTVAVLAFKAVYALETTRQENDRRVITLYVEMKDMMMAMVQLKGIDNRTHIGLDGRMLKDRLEELAEQTAKDIKECANFCDTFLKKKLLVKVLKGPVWAEKLAGFVQVFNDRKDDFQFALAMHTANSLTEIKRQNKDISAKLEVVIGLFSRLVSPEEQKIAAEVESRGGPNKIRVMDDATLKSLIALEVTVRGGPEDKEDIKRAKQAQEKQPGTIRRGKAEMTTKKAMTLDELKMELREDVDDALEKNFETFIGKFELQVSMLQIALERYIRTENDRVIGVVKDVMTQGPHMKIKDPELRKIWQDMGWRGNVKARLFVMTLQDHYRDLFDHTVAGPGDPVASDEWALEFLNMAWLEPIMEAFDDDASGYVTIAEVNKLMDMRPPNLNWSIPHWLAYWAIGWKIGASMHASRILILLSLMRDAVPKVLPRNRSAVDNYFVVWWWIGMMIAGLQNSFDAELNTPSYRFQEYIDMEEARLRGNLERIKYNIDASDTLTLVMGTGGLEKNTLPLICLLLENDWKKIQAAQSVILTSDEFTKSQGNVGQIMNAIQRRVKELNGLYLQQKLDIKEQFSKHSYGLFQHYRPDTEFWDLTNSHNSLFTYSVVPPVQDGPPDIEGMELEKEPPVDTTLYDTVDEATEEDLTAPESLRPVLGQWYGFAYSEQLYPTRTMLSPHFHYTVERNAATTEDFHGTGIEFDGDRFDISGTVVHSPDGTVFVSWTLSYVGDFNIFYTGRLVDERTILGTRSYDLNPTSQDWSFVLKKLPAEDLPFYPSPRELSENKYRALWGYAINVTLNNVRRRLWTWSYFVQRREARKTYVELTWDMVDRPSPDHDSRMSAIGRMCTPKDVRFYDSITVNLLHTIPLHYDPGPCCNYFDNNHPIRGARYICIDCLQEPFFQQVTFCDRDECYRRFLPKFAVPGLTKAHYATHALIKIRTIVHRLEWPHLRDRAIAARDLLRVHPLPTPPTLPVGLVGGRLTPPPVPFPPMNSPIPSSFAGHIDDDDNGFKRNQSPDAVAGCTEGPVDMVNAKSADMAEMEDPKRPLEMVNATESRITPSGANHIDTRMDVEAEAHPVVESSSLQSRRSQDGAGDLEPPTAPPGVDSKGGTETELNIEEHPSMHVDRVTARAALEPDGVPNQREQHVLPPPLVMKRASSAGSSPPSPVPQACRVCAKSLNMHRSWWCLNCWAPICDDCECKLLIGCWSCGKRFSQPTWYYGFSPTAPDTDFICDMCCARGVKGPDPNDSEPYPPHNYTHPLLLVEPWFPDPPEAPSMSEERLTESRLARLEQQISVMDAKFEQLQAQLTRMESQLQLNVAKAQEEMQRALLAKFTETLEKALGARSSGHA</sequence>
<dbReference type="EMBL" id="KZ857394">
    <property type="protein sequence ID" value="RDX51427.1"/>
    <property type="molecule type" value="Genomic_DNA"/>
</dbReference>
<feature type="region of interest" description="Disordered" evidence="2">
    <location>
        <begin position="1257"/>
        <end position="1293"/>
    </location>
</feature>
<keyword evidence="4" id="KW-1185">Reference proteome</keyword>
<accession>A0A371DFX6</accession>
<feature type="coiled-coil region" evidence="1">
    <location>
        <begin position="1468"/>
        <end position="1513"/>
    </location>
</feature>
<keyword evidence="1" id="KW-0175">Coiled coil</keyword>